<reference evidence="2" key="3">
    <citation type="submission" date="2025-09" db="UniProtKB">
        <authorList>
            <consortium name="Ensembl"/>
        </authorList>
    </citation>
    <scope>IDENTIFICATION</scope>
</reference>
<organism evidence="2 3">
    <name type="scientific">Meleagris gallopavo</name>
    <name type="common">Wild turkey</name>
    <dbReference type="NCBI Taxonomy" id="9103"/>
    <lineage>
        <taxon>Eukaryota</taxon>
        <taxon>Metazoa</taxon>
        <taxon>Chordata</taxon>
        <taxon>Craniata</taxon>
        <taxon>Vertebrata</taxon>
        <taxon>Euteleostomi</taxon>
        <taxon>Archelosauria</taxon>
        <taxon>Archosauria</taxon>
        <taxon>Dinosauria</taxon>
        <taxon>Saurischia</taxon>
        <taxon>Theropoda</taxon>
        <taxon>Coelurosauria</taxon>
        <taxon>Aves</taxon>
        <taxon>Neognathae</taxon>
        <taxon>Galloanserae</taxon>
        <taxon>Galliformes</taxon>
        <taxon>Phasianidae</taxon>
        <taxon>Meleagridinae</taxon>
        <taxon>Meleagris</taxon>
    </lineage>
</organism>
<dbReference type="PANTHER" id="PTHR37342">
    <property type="entry name" value="HYPOTHETICAL PROTEIN LOC689959"/>
    <property type="match status" value="1"/>
</dbReference>
<sequence length="234" mass="26206">SFSRLTSLFDSRNCPSLFKRKKEKQGTSVRHESQQHQPGRKAPAYENVTEFPVYATVNKRKNTKQDDSIHYADIQVFTKVRERSAEEKATTFCPGYTHHRGELLPSVGWYRRVHPGTALLSPFLPFVLLPLRTEDRRRAVLLVRYCCAERSCGTWHGNAAGRGALSPTTACCGICECDCSVGALWGGWEGHPVTVLLNHRITESQDGLGWKGPQRSSTPSFSTMGRVADIKNQL</sequence>
<dbReference type="PANTHER" id="PTHR37342:SF1">
    <property type="entry name" value="CHROMOSOME 11 OPEN READING FRAME 52"/>
    <property type="match status" value="1"/>
</dbReference>
<keyword evidence="3" id="KW-1185">Reference proteome</keyword>
<protein>
    <submittedName>
        <fullName evidence="2">Uncharacterized protein</fullName>
    </submittedName>
</protein>
<accession>A0A803XP49</accession>
<dbReference type="GeneTree" id="ENSGT00990000210192"/>
<dbReference type="Proteomes" id="UP000001645">
    <property type="component" value="Chromosome 26"/>
</dbReference>
<dbReference type="GO" id="GO:0070062">
    <property type="term" value="C:extracellular exosome"/>
    <property type="evidence" value="ECO:0007669"/>
    <property type="project" value="TreeGrafter"/>
</dbReference>
<proteinExistence type="predicted"/>
<evidence type="ECO:0000313" key="3">
    <source>
        <dbReference type="Proteomes" id="UP000001645"/>
    </source>
</evidence>
<reference evidence="2 3" key="1">
    <citation type="journal article" date="2010" name="PLoS Biol.">
        <title>Multi-platform next-generation sequencing of the domestic turkey (Meleagris gallopavo): genome assembly and analysis.</title>
        <authorList>
            <person name="Dalloul R.A."/>
            <person name="Long J.A."/>
            <person name="Zimin A.V."/>
            <person name="Aslam L."/>
            <person name="Beal K."/>
            <person name="Blomberg L.A."/>
            <person name="Bouffard P."/>
            <person name="Burt D.W."/>
            <person name="Crasta O."/>
            <person name="Crooijmans R.P."/>
            <person name="Cooper K."/>
            <person name="Coulombe R.A."/>
            <person name="De S."/>
            <person name="Delany M.E."/>
            <person name="Dodgson J.B."/>
            <person name="Dong J.J."/>
            <person name="Evans C."/>
            <person name="Frederickson K.M."/>
            <person name="Flicek P."/>
            <person name="Florea L."/>
            <person name="Folkerts O."/>
            <person name="Groenen M.A."/>
            <person name="Harkins T.T."/>
            <person name="Herrero J."/>
            <person name="Hoffmann S."/>
            <person name="Megens H.J."/>
            <person name="Jiang A."/>
            <person name="de Jong P."/>
            <person name="Kaiser P."/>
            <person name="Kim H."/>
            <person name="Kim K.W."/>
            <person name="Kim S."/>
            <person name="Langenberger D."/>
            <person name="Lee M.K."/>
            <person name="Lee T."/>
            <person name="Mane S."/>
            <person name="Marcais G."/>
            <person name="Marz M."/>
            <person name="McElroy A.P."/>
            <person name="Modise T."/>
            <person name="Nefedov M."/>
            <person name="Notredame C."/>
            <person name="Paton I.R."/>
            <person name="Payne W.S."/>
            <person name="Pertea G."/>
            <person name="Prickett D."/>
            <person name="Puiu D."/>
            <person name="Qioa D."/>
            <person name="Raineri E."/>
            <person name="Ruffier M."/>
            <person name="Salzberg S.L."/>
            <person name="Schatz M.C."/>
            <person name="Scheuring C."/>
            <person name="Schmidt C.J."/>
            <person name="Schroeder S."/>
            <person name="Searle S.M."/>
            <person name="Smith E.J."/>
            <person name="Smith J."/>
            <person name="Sonstegard T.S."/>
            <person name="Stadler P.F."/>
            <person name="Tafer H."/>
            <person name="Tu Z.J."/>
            <person name="Van Tassell C.P."/>
            <person name="Vilella A.J."/>
            <person name="Williams K.P."/>
            <person name="Yorke J.A."/>
            <person name="Zhang L."/>
            <person name="Zhang H.B."/>
            <person name="Zhang X."/>
            <person name="Zhang Y."/>
            <person name="Reed K.M."/>
        </authorList>
    </citation>
    <scope>NUCLEOTIDE SEQUENCE [LARGE SCALE GENOMIC DNA]</scope>
</reference>
<dbReference type="Ensembl" id="ENSMGAT00000027223.1">
    <property type="protein sequence ID" value="ENSMGAP00000021295.1"/>
    <property type="gene ID" value="ENSMGAG00000022505.1"/>
</dbReference>
<feature type="region of interest" description="Disordered" evidence="1">
    <location>
        <begin position="19"/>
        <end position="45"/>
    </location>
</feature>
<evidence type="ECO:0000313" key="2">
    <source>
        <dbReference type="Ensembl" id="ENSMGAP00000021295.1"/>
    </source>
</evidence>
<dbReference type="AlphaFoldDB" id="A0A803XP49"/>
<name>A0A803XP49_MELGA</name>
<reference evidence="2" key="2">
    <citation type="submission" date="2025-08" db="UniProtKB">
        <authorList>
            <consortium name="Ensembl"/>
        </authorList>
    </citation>
    <scope>IDENTIFICATION</scope>
</reference>
<dbReference type="Pfam" id="PF15147">
    <property type="entry name" value="DUF4578"/>
    <property type="match status" value="1"/>
</dbReference>
<dbReference type="InParanoid" id="A0A803XP49"/>
<evidence type="ECO:0000256" key="1">
    <source>
        <dbReference type="SAM" id="MobiDB-lite"/>
    </source>
</evidence>
<dbReference type="InterPro" id="IPR028106">
    <property type="entry name" value="DUF4578"/>
</dbReference>